<dbReference type="SUPFAM" id="SSF51126">
    <property type="entry name" value="Pectin lyase-like"/>
    <property type="match status" value="1"/>
</dbReference>
<evidence type="ECO:0000256" key="1">
    <source>
        <dbReference type="ARBA" id="ARBA00004196"/>
    </source>
</evidence>
<dbReference type="InterPro" id="IPR042229">
    <property type="entry name" value="Listeria/Bacterioides_rpt_sf"/>
</dbReference>
<feature type="signal peptide" evidence="2">
    <location>
        <begin position="1"/>
        <end position="20"/>
    </location>
</feature>
<dbReference type="EMBL" id="FO681347">
    <property type="protein sequence ID" value="CCV63596.1"/>
    <property type="molecule type" value="Genomic_DNA"/>
</dbReference>
<dbReference type="Pfam" id="PF09479">
    <property type="entry name" value="Flg_new"/>
    <property type="match status" value="1"/>
</dbReference>
<dbReference type="InterPro" id="IPR013378">
    <property type="entry name" value="InlB-like_B-rpt"/>
</dbReference>
<reference evidence="3 4" key="1">
    <citation type="journal article" date="2013" name="J. Mol. Microbiol. Biotechnol.">
        <title>Analysis of the Complete Genomes of Acholeplasma brassicae , A. palmae and A. laidlawii and Their Comparison to the Obligate Parasites from ' Candidatus Phytoplasma'.</title>
        <authorList>
            <person name="Kube M."/>
            <person name="Siewert C."/>
            <person name="Migdoll A.M."/>
            <person name="Duduk B."/>
            <person name="Holz S."/>
            <person name="Rabus R."/>
            <person name="Seemuller E."/>
            <person name="Mitrovic J."/>
            <person name="Muller I."/>
            <person name="Buttner C."/>
            <person name="Reinhardt R."/>
        </authorList>
    </citation>
    <scope>NUCLEOTIDE SEQUENCE [LARGE SCALE GENOMIC DNA]</scope>
    <source>
        <strain evidence="3 4">J233</strain>
    </source>
</reference>
<dbReference type="OrthoDB" id="1021116at2"/>
<dbReference type="Gene3D" id="2.60.40.4270">
    <property type="entry name" value="Listeria-Bacteroides repeat domain"/>
    <property type="match status" value="1"/>
</dbReference>
<proteinExistence type="predicted"/>
<dbReference type="Proteomes" id="UP000032740">
    <property type="component" value="Chromosome"/>
</dbReference>
<keyword evidence="4" id="KW-1185">Reference proteome</keyword>
<accession>U4KQT8</accession>
<evidence type="ECO:0000313" key="3">
    <source>
        <dbReference type="EMBL" id="CCV63596.1"/>
    </source>
</evidence>
<dbReference type="HOGENOM" id="CLU_338802_0_0_14"/>
<sequence length="898" mass="101055">MKSKRIISFLVIVLSSLILVACKGNEKQKGEISVSFSVDGKIINTITTDKGTTISKPSDPKLKNFEFNGWYTQEVGGVSWVFDVNIVNENRTLYARWKNEETKKVNQIIYKNEVITLDKKHLYINETLKTNELTEYTFTNLQDAISYAESATEDNRLYIYLEPSVYWTSDPDDETIYTKETGLIGLTMPQENLSLIGLDDNPENTIIASNRGQMAGAIGNYNTLAIAHGFNSDGITFANYCNVDLVYPLDTSKNREKRSDTITQAQVITKANSEPMDKWIFKNSRFVSFLNVFSRSDEPHRVYYENCYFQATDDAIGTGDINVFVNSHFKLYSNHPSGSASNILQAYLGSTFEIEFKNPESKSTLFFAKHNNNFVLIDNTFTGNATQFEWTDTVDVDTRHYVHNNTFNGKPLVVSASKSETSVHLTDEMLKAYKIGNTYNVYNLLSGDDNWDPANQKDLFKDELYISHAELLADKTVIDAEKDEILEIKLDLFPNSRNLGTVEWLVDENAVEVISKTNNKIVIKGINSTSRTIKTRIKAILPSGYEAIKTIEILSELLEAPTFKETPTLKIENGTAEVSYKLDMSNDFDDHSIITWYKVKDGRKTEIAVTRFNQPLKVYELTKGEVGYYLEVEVEGKHHSSYPQEKVTIESRTILESDVTSDIIETDFSHISTKRQDEIIDNTWYLDTYRPVDLGSEFKWDPDQENSWEYNKGSHGAASLYGLMTTGRGARLLYNQSGSYNDMKVTLALTPHKTAGQGFGSATGQYMDIYIKYDAHTQTGYGVRIERTPDHTDAVKFTLYQFINGVGTALKEGMFTTAFMPNAKVELSVIGNILSVKATTQTEQSASQKEKGLSPEVNISVEITGNNFGGFGVQHTGTVSSGNRTMLESVKIEATKNN</sequence>
<dbReference type="InterPro" id="IPR011050">
    <property type="entry name" value="Pectin_lyase_fold/virulence"/>
</dbReference>
<evidence type="ECO:0000256" key="2">
    <source>
        <dbReference type="SAM" id="SignalP"/>
    </source>
</evidence>
<dbReference type="AlphaFoldDB" id="U4KQT8"/>
<gene>
    <name evidence="3" type="ORF">BN85400190</name>
</gene>
<dbReference type="STRING" id="1318466.BN85400190"/>
<dbReference type="NCBIfam" id="TIGR02543">
    <property type="entry name" value="List_Bact_rpt"/>
    <property type="match status" value="1"/>
</dbReference>
<comment type="subcellular location">
    <subcellularLocation>
        <location evidence="1">Cell envelope</location>
    </subcellularLocation>
</comment>
<feature type="chain" id="PRO_5004650730" evidence="2">
    <location>
        <begin position="21"/>
        <end position="898"/>
    </location>
</feature>
<protein>
    <submittedName>
        <fullName evidence="3">Uncharacterized protein</fullName>
    </submittedName>
</protein>
<dbReference type="RefSeq" id="WP_026653862.1">
    <property type="nucleotide sequence ID" value="NC_022538.1"/>
</dbReference>
<dbReference type="InterPro" id="IPR012334">
    <property type="entry name" value="Pectin_lyas_fold"/>
</dbReference>
<keyword evidence="2" id="KW-0732">Signal</keyword>
<dbReference type="GO" id="GO:0030313">
    <property type="term" value="C:cell envelope"/>
    <property type="evidence" value="ECO:0007669"/>
    <property type="project" value="UniProtKB-SubCell"/>
</dbReference>
<dbReference type="KEGG" id="apal:BN85400190"/>
<dbReference type="Gene3D" id="2.160.20.10">
    <property type="entry name" value="Single-stranded right-handed beta-helix, Pectin lyase-like"/>
    <property type="match status" value="1"/>
</dbReference>
<organism evidence="3 4">
    <name type="scientific">Alteracholeplasma palmae (strain ATCC 49389 / J233)</name>
    <name type="common">Acholeplasma palmae</name>
    <dbReference type="NCBI Taxonomy" id="1318466"/>
    <lineage>
        <taxon>Bacteria</taxon>
        <taxon>Bacillati</taxon>
        <taxon>Mycoplasmatota</taxon>
        <taxon>Mollicutes</taxon>
        <taxon>Acholeplasmatales</taxon>
        <taxon>Acholeplasmataceae</taxon>
        <taxon>Acholeplasma</taxon>
    </lineage>
</organism>
<name>U4KQT8_ALTPJ</name>
<evidence type="ECO:0000313" key="4">
    <source>
        <dbReference type="Proteomes" id="UP000032740"/>
    </source>
</evidence>
<dbReference type="PROSITE" id="PS51257">
    <property type="entry name" value="PROKAR_LIPOPROTEIN"/>
    <property type="match status" value="1"/>
</dbReference>